<evidence type="ECO:0000313" key="2">
    <source>
        <dbReference type="EMBL" id="KAK2593066.1"/>
    </source>
</evidence>
<feature type="compositionally biased region" description="Basic and acidic residues" evidence="1">
    <location>
        <begin position="1"/>
        <end position="13"/>
    </location>
</feature>
<dbReference type="EMBL" id="JASWJB010000230">
    <property type="protein sequence ID" value="KAK2593066.1"/>
    <property type="molecule type" value="Genomic_DNA"/>
</dbReference>
<comment type="caution">
    <text evidence="2">The sequence shown here is derived from an EMBL/GenBank/DDBJ whole genome shotgun (WGS) entry which is preliminary data.</text>
</comment>
<organism evidence="2 3">
    <name type="scientific">Conoideocrella luteorostrata</name>
    <dbReference type="NCBI Taxonomy" id="1105319"/>
    <lineage>
        <taxon>Eukaryota</taxon>
        <taxon>Fungi</taxon>
        <taxon>Dikarya</taxon>
        <taxon>Ascomycota</taxon>
        <taxon>Pezizomycotina</taxon>
        <taxon>Sordariomycetes</taxon>
        <taxon>Hypocreomycetidae</taxon>
        <taxon>Hypocreales</taxon>
        <taxon>Clavicipitaceae</taxon>
        <taxon>Conoideocrella</taxon>
    </lineage>
</organism>
<proteinExistence type="predicted"/>
<evidence type="ECO:0000313" key="3">
    <source>
        <dbReference type="Proteomes" id="UP001251528"/>
    </source>
</evidence>
<feature type="region of interest" description="Disordered" evidence="1">
    <location>
        <begin position="1"/>
        <end position="31"/>
    </location>
</feature>
<dbReference type="AlphaFoldDB" id="A0AAJ0FQG9"/>
<gene>
    <name evidence="2" type="ORF">QQS21_009232</name>
</gene>
<keyword evidence="3" id="KW-1185">Reference proteome</keyword>
<reference evidence="2" key="1">
    <citation type="submission" date="2023-06" db="EMBL/GenBank/DDBJ databases">
        <title>Conoideocrella luteorostrata (Hypocreales: Clavicipitaceae), a potential biocontrol fungus for elongate hemlock scale in United States Christmas tree production areas.</title>
        <authorList>
            <person name="Barrett H."/>
            <person name="Lovett B."/>
            <person name="Macias A.M."/>
            <person name="Stajich J.E."/>
            <person name="Kasson M.T."/>
        </authorList>
    </citation>
    <scope>NUCLEOTIDE SEQUENCE</scope>
    <source>
        <strain evidence="2">ARSEF 14590</strain>
    </source>
</reference>
<sequence>MSIEHSRRTELPLRPRSKSAKHSLKDCKDSKDRRAAYKELQEQTLPNTTSVTYLDIVHPFQESSHRDDHAGWVVVQQTGSAPSSSHSQESLGYGVGQRLSATNVQLLDTLNNSPPSLCMTDENAHGRLCHRRCPKCRRGSVKTHASSATRNSCVENAGRLDPWAPINLGSYETDFLAVGAWDQERTTSYNYPATV</sequence>
<protein>
    <submittedName>
        <fullName evidence="2">Uncharacterized protein</fullName>
    </submittedName>
</protein>
<dbReference type="Proteomes" id="UP001251528">
    <property type="component" value="Unassembled WGS sequence"/>
</dbReference>
<accession>A0AAJ0FQG9</accession>
<evidence type="ECO:0000256" key="1">
    <source>
        <dbReference type="SAM" id="MobiDB-lite"/>
    </source>
</evidence>
<name>A0AAJ0FQG9_9HYPO</name>